<feature type="region of interest" description="Disordered" evidence="1">
    <location>
        <begin position="115"/>
        <end position="146"/>
    </location>
</feature>
<accession>A0A6G4UCR2</accession>
<dbReference type="Pfam" id="PF01345">
    <property type="entry name" value="DUF11"/>
    <property type="match status" value="1"/>
</dbReference>
<dbReference type="EMBL" id="JAAKZV010000388">
    <property type="protein sequence ID" value="NGN70025.1"/>
    <property type="molecule type" value="Genomic_DNA"/>
</dbReference>
<protein>
    <submittedName>
        <fullName evidence="5">DUF11 domain-containing protein</fullName>
    </submittedName>
</protein>
<feature type="chain" id="PRO_5026315535" evidence="3">
    <location>
        <begin position="28"/>
        <end position="239"/>
    </location>
</feature>
<gene>
    <name evidence="5" type="ORF">G5C51_39825</name>
</gene>
<feature type="transmembrane region" description="Helical" evidence="2">
    <location>
        <begin position="199"/>
        <end position="219"/>
    </location>
</feature>
<proteinExistence type="predicted"/>
<dbReference type="Proteomes" id="UP000481583">
    <property type="component" value="Unassembled WGS sequence"/>
</dbReference>
<reference evidence="5 6" key="1">
    <citation type="submission" date="2020-02" db="EMBL/GenBank/DDBJ databases">
        <title>Whole-genome analyses of novel actinobacteria.</title>
        <authorList>
            <person name="Sahin N."/>
        </authorList>
    </citation>
    <scope>NUCLEOTIDE SEQUENCE [LARGE SCALE GENOMIC DNA]</scope>
    <source>
        <strain evidence="5 6">A7024</strain>
    </source>
</reference>
<dbReference type="AlphaFoldDB" id="A0A6G4UCR2"/>
<keyword evidence="3" id="KW-0732">Signal</keyword>
<feature type="domain" description="DUF11" evidence="4">
    <location>
        <begin position="45"/>
        <end position="126"/>
    </location>
</feature>
<comment type="caution">
    <text evidence="5">The sequence shown here is derived from an EMBL/GenBank/DDBJ whole genome shotgun (WGS) entry which is preliminary data.</text>
</comment>
<evidence type="ECO:0000313" key="5">
    <source>
        <dbReference type="EMBL" id="NGN70025.1"/>
    </source>
</evidence>
<evidence type="ECO:0000256" key="2">
    <source>
        <dbReference type="SAM" id="Phobius"/>
    </source>
</evidence>
<keyword evidence="2" id="KW-0812">Transmembrane</keyword>
<evidence type="ECO:0000313" key="6">
    <source>
        <dbReference type="Proteomes" id="UP000481583"/>
    </source>
</evidence>
<keyword evidence="2" id="KW-1133">Transmembrane helix</keyword>
<keyword evidence="6" id="KW-1185">Reference proteome</keyword>
<dbReference type="RefSeq" id="WP_165245478.1">
    <property type="nucleotide sequence ID" value="NZ_JAAKZV010000388.1"/>
</dbReference>
<keyword evidence="2" id="KW-0472">Membrane</keyword>
<evidence type="ECO:0000259" key="4">
    <source>
        <dbReference type="Pfam" id="PF01345"/>
    </source>
</evidence>
<dbReference type="InterPro" id="IPR001434">
    <property type="entry name" value="OmcB-like_DUF11"/>
</dbReference>
<name>A0A6G4UCR2_9ACTN</name>
<organism evidence="5 6">
    <name type="scientific">Streptomyces coryli</name>
    <dbReference type="NCBI Taxonomy" id="1128680"/>
    <lineage>
        <taxon>Bacteria</taxon>
        <taxon>Bacillati</taxon>
        <taxon>Actinomycetota</taxon>
        <taxon>Actinomycetes</taxon>
        <taxon>Kitasatosporales</taxon>
        <taxon>Streptomycetaceae</taxon>
        <taxon>Streptomyces</taxon>
    </lineage>
</organism>
<evidence type="ECO:0000256" key="1">
    <source>
        <dbReference type="SAM" id="MobiDB-lite"/>
    </source>
</evidence>
<sequence length="239" mass="24913">MANRSRTAAAGLALLSLGVTAGAPAQADRDDDPKARPPVTIDVRTADRTLSDGATATYTITVRNRTAKRLPNTQVTQLMPDSLRHVRSQPAGSADATGRQVTWRLRLAPGGEAKLTMTGRVGTPAEDAGSQTRVAPPSGPAKGADGQVVQAGHTVAEPERRGPRVSTTVCVRAKDKGDLLTCATASSPYTKVFWQVSRVHTAVSAAIALLIGVVGVVLLRRRRAAGDETTPTGGPGEQR</sequence>
<feature type="signal peptide" evidence="3">
    <location>
        <begin position="1"/>
        <end position="27"/>
    </location>
</feature>
<evidence type="ECO:0000256" key="3">
    <source>
        <dbReference type="SAM" id="SignalP"/>
    </source>
</evidence>